<geneLocation type="plasmid" evidence="1 2">
    <name>pRHL1</name>
</geneLocation>
<keyword evidence="1" id="KW-0614">Plasmid</keyword>
<dbReference type="OrthoDB" id="4277148at2"/>
<dbReference type="NCBIfam" id="NF046112">
    <property type="entry name" value="MSMEG_6209_Nter"/>
    <property type="match status" value="1"/>
</dbReference>
<organism evidence="1 2">
    <name type="scientific">Rhodococcus jostii (strain RHA1)</name>
    <dbReference type="NCBI Taxonomy" id="101510"/>
    <lineage>
        <taxon>Bacteria</taxon>
        <taxon>Bacillati</taxon>
        <taxon>Actinomycetota</taxon>
        <taxon>Actinomycetes</taxon>
        <taxon>Mycobacteriales</taxon>
        <taxon>Nocardiaceae</taxon>
        <taxon>Rhodococcus</taxon>
    </lineage>
</organism>
<proteinExistence type="predicted"/>
<dbReference type="EMBL" id="CP000432">
    <property type="protein sequence ID" value="ABG99848.1"/>
    <property type="molecule type" value="Genomic_DNA"/>
</dbReference>
<sequence>MDVTERQHLDAVRAQLVRRYQFLDPHLVGEMVDTAYHQFDGCRIRDFVPLLVERAAIRSLDAALAAGATTSATVPAAARVEHHLL</sequence>
<evidence type="ECO:0000313" key="1">
    <source>
        <dbReference type="EMBL" id="ABG99848.1"/>
    </source>
</evidence>
<dbReference type="HOGENOM" id="CLU_189204_0_0_11"/>
<accession>Q0RXY8</accession>
<evidence type="ECO:0000313" key="2">
    <source>
        <dbReference type="Proteomes" id="UP000008710"/>
    </source>
</evidence>
<dbReference type="PATRIC" id="fig|101510.16.peg.8135"/>
<dbReference type="Gene3D" id="1.10.8.1060">
    <property type="entry name" value="Corynebacterium glutamicum thioredoxin-dependent arsenate reductase, N-terminal domain"/>
    <property type="match status" value="1"/>
</dbReference>
<reference evidence="2" key="1">
    <citation type="journal article" date="2006" name="Proc. Natl. Acad. Sci. U.S.A.">
        <title>The complete genome of Rhodococcus sp. RHA1 provides insights into a catabolic powerhouse.</title>
        <authorList>
            <person name="McLeod M.P."/>
            <person name="Warren R.L."/>
            <person name="Hsiao W.W.L."/>
            <person name="Araki N."/>
            <person name="Myhre M."/>
            <person name="Fernandes C."/>
            <person name="Miyazawa D."/>
            <person name="Wong W."/>
            <person name="Lillquist A.L."/>
            <person name="Wang D."/>
            <person name="Dosanjh M."/>
            <person name="Hara H."/>
            <person name="Petrescu A."/>
            <person name="Morin R.D."/>
            <person name="Yang G."/>
            <person name="Stott J.M."/>
            <person name="Schein J.E."/>
            <person name="Shin H."/>
            <person name="Smailus D."/>
            <person name="Siddiqui A.S."/>
            <person name="Marra M.A."/>
            <person name="Jones S.J.M."/>
            <person name="Holt R."/>
            <person name="Brinkman F.S.L."/>
            <person name="Miyauchi K."/>
            <person name="Fukuda M."/>
            <person name="Davies J.E."/>
            <person name="Mohn W.W."/>
            <person name="Eltis L.D."/>
        </authorList>
    </citation>
    <scope>NUCLEOTIDE SEQUENCE [LARGE SCALE GENOMIC DNA]</scope>
    <source>
        <strain evidence="2">RHA1</strain>
    </source>
</reference>
<protein>
    <submittedName>
        <fullName evidence="1">Uncharacterized protein</fullName>
    </submittedName>
</protein>
<name>Q0RXY8_RHOJR</name>
<dbReference type="RefSeq" id="WP_011599529.1">
    <property type="nucleotide sequence ID" value="NC_008269.1"/>
</dbReference>
<dbReference type="AlphaFoldDB" id="Q0RXY8"/>
<dbReference type="KEGG" id="rha:RHA1_ro08804"/>
<gene>
    <name evidence="1" type="ordered locus">RHA1_ro08804</name>
</gene>
<dbReference type="Proteomes" id="UP000008710">
    <property type="component" value="Plasmid pRHL1"/>
</dbReference>